<accession>A0A974X7G7</accession>
<dbReference type="SUPFAM" id="SSF143800">
    <property type="entry name" value="L28p-like"/>
    <property type="match status" value="1"/>
</dbReference>
<evidence type="ECO:0000313" key="3">
    <source>
        <dbReference type="EMBL" id="QSW37869.1"/>
    </source>
</evidence>
<reference evidence="3" key="2">
    <citation type="submission" date="2021-03" db="EMBL/GenBank/DDBJ databases">
        <title>Alternative transmission patterns in independently acquired nutritional co-symbionts of Dictyopharidae planthoppers.</title>
        <authorList>
            <person name="Michalik A."/>
            <person name="Lukasik P."/>
        </authorList>
    </citation>
    <scope>NUCLEOTIDE SEQUENCE</scope>
    <source>
        <strain evidence="3">DICMUL</strain>
    </source>
</reference>
<dbReference type="GO" id="GO:1990904">
    <property type="term" value="C:ribonucleoprotein complex"/>
    <property type="evidence" value="ECO:0007669"/>
    <property type="project" value="UniProtKB-KW"/>
</dbReference>
<proteinExistence type="predicted"/>
<evidence type="ECO:0000256" key="1">
    <source>
        <dbReference type="ARBA" id="ARBA00022980"/>
    </source>
</evidence>
<evidence type="ECO:0000313" key="4">
    <source>
        <dbReference type="Proteomes" id="UP000663602"/>
    </source>
</evidence>
<gene>
    <name evidence="3" type="ORF">JSR02_00165</name>
</gene>
<keyword evidence="1" id="KW-0689">Ribosomal protein</keyword>
<organism evidence="3 4">
    <name type="scientific">Candidatus Vidania fulgoroideorum</name>
    <dbReference type="NCBI Taxonomy" id="881286"/>
    <lineage>
        <taxon>Bacteria</taxon>
        <taxon>Pseudomonadati</taxon>
        <taxon>Pseudomonadota</taxon>
        <taxon>Betaproteobacteria</taxon>
        <taxon>Candidatus Vidania</taxon>
    </lineage>
</organism>
<keyword evidence="2" id="KW-0687">Ribonucleoprotein</keyword>
<sequence length="54" mass="6463">MFANLKPFFGNCVSKSNIKFSRRYFKNTHSYRFCIGGSYITLRLSVRDYRLVCR</sequence>
<dbReference type="GO" id="GO:0005840">
    <property type="term" value="C:ribosome"/>
    <property type="evidence" value="ECO:0007669"/>
    <property type="project" value="UniProtKB-KW"/>
</dbReference>
<protein>
    <submittedName>
        <fullName evidence="3">Uncharacterized protein</fullName>
    </submittedName>
</protein>
<dbReference type="Proteomes" id="UP000663602">
    <property type="component" value="Chromosome"/>
</dbReference>
<dbReference type="InterPro" id="IPR034704">
    <property type="entry name" value="Ribosomal_bL28/bL31-like_sf"/>
</dbReference>
<name>A0A974X7G7_9PROT</name>
<dbReference type="EMBL" id="CP071410">
    <property type="protein sequence ID" value="QSW37869.1"/>
    <property type="molecule type" value="Genomic_DNA"/>
</dbReference>
<reference evidence="3" key="1">
    <citation type="submission" date="2021-02" db="EMBL/GenBank/DDBJ databases">
        <authorList>
            <person name="Franco D."/>
        </authorList>
    </citation>
    <scope>NUCLEOTIDE SEQUENCE</scope>
    <source>
        <strain evidence="3">DICMUL</strain>
    </source>
</reference>
<dbReference type="AlphaFoldDB" id="A0A974X7G7"/>
<evidence type="ECO:0000256" key="2">
    <source>
        <dbReference type="ARBA" id="ARBA00023274"/>
    </source>
</evidence>